<evidence type="ECO:0000313" key="8">
    <source>
        <dbReference type="Proteomes" id="UP000807342"/>
    </source>
</evidence>
<dbReference type="GO" id="GO:0005634">
    <property type="term" value="C:nucleus"/>
    <property type="evidence" value="ECO:0007669"/>
    <property type="project" value="UniProtKB-SubCell"/>
</dbReference>
<name>A0A9P5XLV6_9AGAR</name>
<comment type="subcellular location">
    <subcellularLocation>
        <location evidence="1">Nucleus</location>
    </subcellularLocation>
</comment>
<evidence type="ECO:0000256" key="4">
    <source>
        <dbReference type="ARBA" id="ARBA00023043"/>
    </source>
</evidence>
<protein>
    <submittedName>
        <fullName evidence="7">Uncharacterized protein</fullName>
    </submittedName>
</protein>
<evidence type="ECO:0000256" key="6">
    <source>
        <dbReference type="SAM" id="MobiDB-lite"/>
    </source>
</evidence>
<keyword evidence="4" id="KW-0040">ANK repeat</keyword>
<evidence type="ECO:0000256" key="2">
    <source>
        <dbReference type="ARBA" id="ARBA00022553"/>
    </source>
</evidence>
<sequence>MPKLHLKQTPEEARRRKEKKESRRKRRHDSDSSHSRKRPRTSQEPLEPERKWVSSDEDEEQYGPQAAASTSYSTHSSSGRHKPDQDEIRAEVEGMRFREKLFDAFADDERLDSLEARLNDFAHVPDRWRTESTSTRAKFNVFEDDDWLKMNPSTMDDEEYAEWIRMGMYRKTHGDEYAEEQRQKAARATRRAKEKAQKEETARLEKAAEEERKQRKRGRDGRRLVFARDAYHSKWKALLSGADAQQMIGFADIPWPVLHAHKEKSKHRSEVVLDDLTLETISTFLLPDNAVQEGDKSRKDVLRETFLRFHPDKFEGRFMRLVREGEQESVREGIGRVVRALNTLMDNI</sequence>
<dbReference type="GO" id="GO:0043124">
    <property type="term" value="P:negative regulation of canonical NF-kappaB signal transduction"/>
    <property type="evidence" value="ECO:0007669"/>
    <property type="project" value="InterPro"/>
</dbReference>
<accession>A0A9P5XLV6</accession>
<feature type="compositionally biased region" description="Basic and acidic residues" evidence="6">
    <location>
        <begin position="194"/>
        <end position="213"/>
    </location>
</feature>
<gene>
    <name evidence="7" type="ORF">P691DRAFT_796698</name>
</gene>
<evidence type="ECO:0000256" key="1">
    <source>
        <dbReference type="ARBA" id="ARBA00004123"/>
    </source>
</evidence>
<evidence type="ECO:0000313" key="7">
    <source>
        <dbReference type="EMBL" id="KAF9451516.1"/>
    </source>
</evidence>
<feature type="compositionally biased region" description="Basic residues" evidence="6">
    <location>
        <begin position="184"/>
        <end position="193"/>
    </location>
</feature>
<dbReference type="PANTHER" id="PTHR15263:SF1">
    <property type="entry name" value="NF-KAPPA-B INHIBITOR-LIKE PROTEIN 1"/>
    <property type="match status" value="1"/>
</dbReference>
<dbReference type="EMBL" id="MU151084">
    <property type="protein sequence ID" value="KAF9451516.1"/>
    <property type="molecule type" value="Genomic_DNA"/>
</dbReference>
<keyword evidence="5" id="KW-0539">Nucleus</keyword>
<keyword evidence="8" id="KW-1185">Reference proteome</keyword>
<feature type="compositionally biased region" description="Low complexity" evidence="6">
    <location>
        <begin position="66"/>
        <end position="77"/>
    </location>
</feature>
<comment type="caution">
    <text evidence="7">The sequence shown here is derived from an EMBL/GenBank/DDBJ whole genome shotgun (WGS) entry which is preliminary data.</text>
</comment>
<dbReference type="AlphaFoldDB" id="A0A9P5XLV6"/>
<keyword evidence="3" id="KW-0677">Repeat</keyword>
<feature type="compositionally biased region" description="Basic and acidic residues" evidence="6">
    <location>
        <begin position="8"/>
        <end position="21"/>
    </location>
</feature>
<dbReference type="OrthoDB" id="5580261at2759"/>
<reference evidence="7" key="1">
    <citation type="submission" date="2020-11" db="EMBL/GenBank/DDBJ databases">
        <authorList>
            <consortium name="DOE Joint Genome Institute"/>
            <person name="Ahrendt S."/>
            <person name="Riley R."/>
            <person name="Andreopoulos W."/>
            <person name="Labutti K."/>
            <person name="Pangilinan J."/>
            <person name="Ruiz-Duenas F.J."/>
            <person name="Barrasa J.M."/>
            <person name="Sanchez-Garcia M."/>
            <person name="Camarero S."/>
            <person name="Miyauchi S."/>
            <person name="Serrano A."/>
            <person name="Linde D."/>
            <person name="Babiker R."/>
            <person name="Drula E."/>
            <person name="Ayuso-Fernandez I."/>
            <person name="Pacheco R."/>
            <person name="Padilla G."/>
            <person name="Ferreira P."/>
            <person name="Barriuso J."/>
            <person name="Kellner H."/>
            <person name="Castanera R."/>
            <person name="Alfaro M."/>
            <person name="Ramirez L."/>
            <person name="Pisabarro A.G."/>
            <person name="Kuo A."/>
            <person name="Tritt A."/>
            <person name="Lipzen A."/>
            <person name="He G."/>
            <person name="Yan M."/>
            <person name="Ng V."/>
            <person name="Cullen D."/>
            <person name="Martin F."/>
            <person name="Rosso M.-N."/>
            <person name="Henrissat B."/>
            <person name="Hibbett D."/>
            <person name="Martinez A.T."/>
            <person name="Grigoriev I.V."/>
        </authorList>
    </citation>
    <scope>NUCLEOTIDE SEQUENCE</scope>
    <source>
        <strain evidence="7">MF-IS2</strain>
    </source>
</reference>
<proteinExistence type="predicted"/>
<evidence type="ECO:0000256" key="3">
    <source>
        <dbReference type="ARBA" id="ARBA00022737"/>
    </source>
</evidence>
<organism evidence="7 8">
    <name type="scientific">Macrolepiota fuliginosa MF-IS2</name>
    <dbReference type="NCBI Taxonomy" id="1400762"/>
    <lineage>
        <taxon>Eukaryota</taxon>
        <taxon>Fungi</taxon>
        <taxon>Dikarya</taxon>
        <taxon>Basidiomycota</taxon>
        <taxon>Agaricomycotina</taxon>
        <taxon>Agaricomycetes</taxon>
        <taxon>Agaricomycetidae</taxon>
        <taxon>Agaricales</taxon>
        <taxon>Agaricineae</taxon>
        <taxon>Agaricaceae</taxon>
        <taxon>Macrolepiota</taxon>
    </lineage>
</organism>
<keyword evidence="2" id="KW-0597">Phosphoprotein</keyword>
<feature type="region of interest" description="Disordered" evidence="6">
    <location>
        <begin position="179"/>
        <end position="219"/>
    </location>
</feature>
<feature type="region of interest" description="Disordered" evidence="6">
    <location>
        <begin position="1"/>
        <end position="89"/>
    </location>
</feature>
<dbReference type="PANTHER" id="PTHR15263">
    <property type="entry name" value="I-KAPPA-B-LIKE PROTEIN IKBL"/>
    <property type="match status" value="1"/>
</dbReference>
<dbReference type="InterPro" id="IPR038753">
    <property type="entry name" value="NFKBIL1"/>
</dbReference>
<evidence type="ECO:0000256" key="5">
    <source>
        <dbReference type="ARBA" id="ARBA00023242"/>
    </source>
</evidence>
<dbReference type="Proteomes" id="UP000807342">
    <property type="component" value="Unassembled WGS sequence"/>
</dbReference>